<dbReference type="EMBL" id="CYKH01000315">
    <property type="protein sequence ID" value="CUI12963.1"/>
    <property type="molecule type" value="Genomic_DNA"/>
</dbReference>
<dbReference type="VEuPathDB" id="TriTrypDB:BSAL_03895"/>
<evidence type="ECO:0000313" key="1">
    <source>
        <dbReference type="EMBL" id="CUI12963.1"/>
    </source>
</evidence>
<name>A0A0S4KE76_BODSA</name>
<proteinExistence type="predicted"/>
<gene>
    <name evidence="1" type="ORF">BSAL_03895</name>
</gene>
<reference evidence="2" key="1">
    <citation type="submission" date="2015-09" db="EMBL/GenBank/DDBJ databases">
        <authorList>
            <consortium name="Pathogen Informatics"/>
        </authorList>
    </citation>
    <scope>NUCLEOTIDE SEQUENCE [LARGE SCALE GENOMIC DNA]</scope>
    <source>
        <strain evidence="2">Lake Konstanz</strain>
    </source>
</reference>
<accession>A0A0S4KE76</accession>
<feature type="non-terminal residue" evidence="1">
    <location>
        <position position="234"/>
    </location>
</feature>
<dbReference type="AlphaFoldDB" id="A0A0S4KE76"/>
<sequence>MTETQKTAAPNFNAAFVVLIETIDSPDNSSNNSNSLSWWVTHNTITGMISQYNMLPQIIMLISRGACIELQGTLFATSLLQVRSTISWNPNSFLNISVDASITVNSTTAFQVHAPLLGGIALFVGEVESSRQTASQLYSTSNLIHVLGSGALLYVSRSPEQLMASSAIREALYALSYPFSVLCHLQLTVHSTTVVLDGELSSLLQVPPSASFSLEDNVSINATASVHGVGILLS</sequence>
<keyword evidence="2" id="KW-1185">Reference proteome</keyword>
<protein>
    <submittedName>
        <fullName evidence="1">Uncharacterized protein</fullName>
    </submittedName>
</protein>
<evidence type="ECO:0000313" key="2">
    <source>
        <dbReference type="Proteomes" id="UP000051952"/>
    </source>
</evidence>
<dbReference type="Proteomes" id="UP000051952">
    <property type="component" value="Unassembled WGS sequence"/>
</dbReference>
<organism evidence="1 2">
    <name type="scientific">Bodo saltans</name>
    <name type="common">Flagellated protozoan</name>
    <dbReference type="NCBI Taxonomy" id="75058"/>
    <lineage>
        <taxon>Eukaryota</taxon>
        <taxon>Discoba</taxon>
        <taxon>Euglenozoa</taxon>
        <taxon>Kinetoplastea</taxon>
        <taxon>Metakinetoplastina</taxon>
        <taxon>Eubodonida</taxon>
        <taxon>Bodonidae</taxon>
        <taxon>Bodo</taxon>
    </lineage>
</organism>